<dbReference type="CDD" id="cd12797">
    <property type="entry name" value="M23_peptidase"/>
    <property type="match status" value="1"/>
</dbReference>
<dbReference type="Proteomes" id="UP001142078">
    <property type="component" value="Unassembled WGS sequence"/>
</dbReference>
<dbReference type="GO" id="GO:0004222">
    <property type="term" value="F:metalloendopeptidase activity"/>
    <property type="evidence" value="ECO:0007669"/>
    <property type="project" value="TreeGrafter"/>
</dbReference>
<evidence type="ECO:0000313" key="4">
    <source>
        <dbReference type="EMBL" id="MCR2044806.1"/>
    </source>
</evidence>
<keyword evidence="1" id="KW-0732">Signal</keyword>
<dbReference type="SMART" id="SM01208">
    <property type="entry name" value="G5"/>
    <property type="match status" value="1"/>
</dbReference>
<dbReference type="InterPro" id="IPR050570">
    <property type="entry name" value="Cell_wall_metabolism_enzyme"/>
</dbReference>
<organism evidence="4 5">
    <name type="scientific">Anaerosalibacter massiliensis</name>
    <dbReference type="NCBI Taxonomy" id="1347392"/>
    <lineage>
        <taxon>Bacteria</taxon>
        <taxon>Bacillati</taxon>
        <taxon>Bacillota</taxon>
        <taxon>Tissierellia</taxon>
        <taxon>Tissierellales</taxon>
        <taxon>Sporanaerobacteraceae</taxon>
        <taxon>Anaerosalibacter</taxon>
    </lineage>
</organism>
<dbReference type="CDD" id="cd00118">
    <property type="entry name" value="LysM"/>
    <property type="match status" value="1"/>
</dbReference>
<proteinExistence type="predicted"/>
<evidence type="ECO:0000256" key="1">
    <source>
        <dbReference type="ARBA" id="ARBA00022729"/>
    </source>
</evidence>
<dbReference type="SUPFAM" id="SSF51261">
    <property type="entry name" value="Duplicated hybrid motif"/>
    <property type="match status" value="1"/>
</dbReference>
<dbReference type="SUPFAM" id="SSF54106">
    <property type="entry name" value="LysM domain"/>
    <property type="match status" value="1"/>
</dbReference>
<dbReference type="PANTHER" id="PTHR21666:SF270">
    <property type="entry name" value="MUREIN HYDROLASE ACTIVATOR ENVC"/>
    <property type="match status" value="1"/>
</dbReference>
<dbReference type="Gene3D" id="3.10.350.10">
    <property type="entry name" value="LysM domain"/>
    <property type="match status" value="1"/>
</dbReference>
<dbReference type="EMBL" id="JANJZL010000009">
    <property type="protein sequence ID" value="MCR2044806.1"/>
    <property type="molecule type" value="Genomic_DNA"/>
</dbReference>
<evidence type="ECO:0000259" key="2">
    <source>
        <dbReference type="PROSITE" id="PS51109"/>
    </source>
</evidence>
<dbReference type="InterPro" id="IPR011055">
    <property type="entry name" value="Dup_hybrid_motif"/>
</dbReference>
<name>A0A9X2S879_9FIRM</name>
<accession>A0A9X2S879</accession>
<dbReference type="SMART" id="SM00257">
    <property type="entry name" value="LysM"/>
    <property type="match status" value="1"/>
</dbReference>
<dbReference type="PROSITE" id="PS51109">
    <property type="entry name" value="G5"/>
    <property type="match status" value="1"/>
</dbReference>
<dbReference type="InterPro" id="IPR036779">
    <property type="entry name" value="LysM_dom_sf"/>
</dbReference>
<dbReference type="PROSITE" id="PS51782">
    <property type="entry name" value="LYSM"/>
    <property type="match status" value="1"/>
</dbReference>
<dbReference type="Pfam" id="PF01551">
    <property type="entry name" value="Peptidase_M23"/>
    <property type="match status" value="1"/>
</dbReference>
<dbReference type="PANTHER" id="PTHR21666">
    <property type="entry name" value="PEPTIDASE-RELATED"/>
    <property type="match status" value="1"/>
</dbReference>
<evidence type="ECO:0000313" key="5">
    <source>
        <dbReference type="Proteomes" id="UP001142078"/>
    </source>
</evidence>
<feature type="domain" description="LysM" evidence="3">
    <location>
        <begin position="86"/>
        <end position="130"/>
    </location>
</feature>
<gene>
    <name evidence="4" type="ORF">NSA23_11895</name>
</gene>
<reference evidence="4" key="1">
    <citation type="submission" date="2022-07" db="EMBL/GenBank/DDBJ databases">
        <title>Enhanced cultured diversity of the mouse gut microbiota enables custom-made synthetic communities.</title>
        <authorList>
            <person name="Afrizal A."/>
        </authorList>
    </citation>
    <scope>NUCLEOTIDE SEQUENCE</scope>
    <source>
        <strain evidence="4">DSM 29482</strain>
    </source>
</reference>
<evidence type="ECO:0000259" key="3">
    <source>
        <dbReference type="PROSITE" id="PS51782"/>
    </source>
</evidence>
<feature type="domain" description="G5" evidence="2">
    <location>
        <begin position="136"/>
        <end position="217"/>
    </location>
</feature>
<dbReference type="Pfam" id="PF07501">
    <property type="entry name" value="G5"/>
    <property type="match status" value="1"/>
</dbReference>
<comment type="caution">
    <text evidence="4">The sequence shown here is derived from an EMBL/GenBank/DDBJ whole genome shotgun (WGS) entry which is preliminary data.</text>
</comment>
<sequence>MNFVTNGYVILIDGKEIGVVERREEAEDILTKCKEHFLHSKENSSDYKEVNFLEDINIVKKIIPLFDIKTSEEILSLIEKGIEEVKVHVVEPGENYWTIANKYNISLDDLIKANDRKDFEIIHPGDEVNIKISKPLLTLETIEEIIYEKEIEYNLDIEYDKNMYKNKTMVKEKGINGKSKIVERVVKHNGIEVDRKIIKEDIISKPVDEIIVKGTKKRPLTVASGNFATPTRGSISSRYGQRWGRMHKGIDIAANVGTPIKAADGGTITYSGYRGNYGKLVEIDHGNGYITRYGHCSELNVNNGDKVSKGQTIALVGNTGRTTGPHLHFEVIKNGVHQNPSDYLNK</sequence>
<protein>
    <submittedName>
        <fullName evidence="4">Peptidoglycan DD-metalloendopeptidase family protein</fullName>
    </submittedName>
</protein>
<dbReference type="InterPro" id="IPR016047">
    <property type="entry name" value="M23ase_b-sheet_dom"/>
</dbReference>
<dbReference type="Pfam" id="PF01476">
    <property type="entry name" value="LysM"/>
    <property type="match status" value="1"/>
</dbReference>
<dbReference type="Gene3D" id="2.70.70.10">
    <property type="entry name" value="Glucose Permease (Domain IIA)"/>
    <property type="match status" value="1"/>
</dbReference>
<dbReference type="InterPro" id="IPR011098">
    <property type="entry name" value="G5_dom"/>
</dbReference>
<dbReference type="InterPro" id="IPR018392">
    <property type="entry name" value="LysM"/>
</dbReference>
<dbReference type="Gene3D" id="2.20.230.10">
    <property type="entry name" value="Resuscitation-promoting factor rpfb"/>
    <property type="match status" value="1"/>
</dbReference>
<dbReference type="AlphaFoldDB" id="A0A9X2S879"/>
<keyword evidence="5" id="KW-1185">Reference proteome</keyword>